<keyword evidence="6" id="KW-0539">Nucleus</keyword>
<keyword evidence="10" id="KW-1185">Reference proteome</keyword>
<feature type="domain" description="C3H1-type" evidence="8">
    <location>
        <begin position="129"/>
        <end position="157"/>
    </location>
</feature>
<keyword evidence="2 6" id="KW-0677">Repeat</keyword>
<comment type="subunit">
    <text evidence="6">Associates with the cytoplasmic CCR4-NOT deadenylase complex to trigger ARE-containing mRNA deadenylation and decay processes.</text>
</comment>
<dbReference type="FunFam" id="4.10.1000.10:FF:000002">
    <property type="entry name" value="Zinc finger protein 36, C3H1 type-like 1"/>
    <property type="match status" value="1"/>
</dbReference>
<keyword evidence="1 5" id="KW-0479">Metal-binding</keyword>
<protein>
    <recommendedName>
        <fullName evidence="6">mRNA decay activator protein ZFP36</fullName>
    </recommendedName>
    <alternativeName>
        <fullName evidence="6">Zinc finger protein 36</fullName>
    </alternativeName>
</protein>
<dbReference type="Ensembl" id="ENSVKKT00000012058.1">
    <property type="protein sequence ID" value="ENSVKKP00000011778.1"/>
    <property type="gene ID" value="ENSVKKG00000008199.1"/>
</dbReference>
<evidence type="ECO:0000256" key="7">
    <source>
        <dbReference type="SAM" id="MobiDB-lite"/>
    </source>
</evidence>
<name>A0A8D2JAL3_VARKO</name>
<feature type="zinc finger region" description="C3H1-type" evidence="5">
    <location>
        <begin position="167"/>
        <end position="195"/>
    </location>
</feature>
<dbReference type="PROSITE" id="PS50103">
    <property type="entry name" value="ZF_C3H1"/>
    <property type="match status" value="2"/>
</dbReference>
<dbReference type="SMART" id="SM00356">
    <property type="entry name" value="ZnF_C3H1"/>
    <property type="match status" value="2"/>
</dbReference>
<evidence type="ECO:0000256" key="5">
    <source>
        <dbReference type="PROSITE-ProRule" id="PRU00723"/>
    </source>
</evidence>
<feature type="region of interest" description="Disordered" evidence="7">
    <location>
        <begin position="268"/>
        <end position="310"/>
    </location>
</feature>
<dbReference type="GO" id="GO:0008270">
    <property type="term" value="F:zinc ion binding"/>
    <property type="evidence" value="ECO:0007669"/>
    <property type="project" value="UniProtKB-KW"/>
</dbReference>
<dbReference type="AlphaFoldDB" id="A0A8D2JAL3"/>
<evidence type="ECO:0000256" key="1">
    <source>
        <dbReference type="ARBA" id="ARBA00022723"/>
    </source>
</evidence>
<evidence type="ECO:0000313" key="9">
    <source>
        <dbReference type="Ensembl" id="ENSVKKP00000011778.1"/>
    </source>
</evidence>
<keyword evidence="4 5" id="KW-0862">Zinc</keyword>
<evidence type="ECO:0000256" key="4">
    <source>
        <dbReference type="ARBA" id="ARBA00022833"/>
    </source>
</evidence>
<keyword evidence="6" id="KW-0687">Ribonucleoprotein</keyword>
<comment type="subcellular location">
    <subcellularLocation>
        <location evidence="6">Nucleus</location>
    </subcellularLocation>
    <subcellularLocation>
        <location evidence="6">Cytoplasm</location>
    </subcellularLocation>
</comment>
<evidence type="ECO:0000256" key="6">
    <source>
        <dbReference type="RuleBase" id="RU369014"/>
    </source>
</evidence>
<evidence type="ECO:0000256" key="2">
    <source>
        <dbReference type="ARBA" id="ARBA00022737"/>
    </source>
</evidence>
<dbReference type="PANTHER" id="PTHR12547:SF53">
    <property type="entry name" value="MRNA DECAY ACTIVATOR PROTEIN ZFP36L1"/>
    <property type="match status" value="1"/>
</dbReference>
<sequence length="310" mass="33151">MSGGILLAACHRVGLLSSVTIYRCKLRNSFHNSFSIFSWLPSFLVAAKAQILSAACFPPWARPVALPASQESSYKPRDEAFAPGAVPDQSDPAWPAQTLWSWGAELPPRPRSGSATAGSRAEAGGLSSRYKTELCRAFEESGACKYGAKCQYAHGVPELRELSRHPRYKTEPCRTFHTAGICPYGARCHFIHNPEERRPPPPRHPQPLPPSFEALPSPRPPRAAPGSLPGPAGALLPQLLGRPPHGRLLGSAGPFGFPSLFVLQKSVSADSLSDQEDSGSSGRSSGSESPGLGPAARRLPIFSQLSISDD</sequence>
<dbReference type="InterPro" id="IPR000571">
    <property type="entry name" value="Znf_CCCH"/>
</dbReference>
<dbReference type="Pfam" id="PF00642">
    <property type="entry name" value="zf-CCCH"/>
    <property type="match status" value="2"/>
</dbReference>
<dbReference type="FunFam" id="4.10.1000.10:FF:000001">
    <property type="entry name" value="zinc finger CCCH domain-containing protein 15-like"/>
    <property type="match status" value="1"/>
</dbReference>
<dbReference type="Gene3D" id="4.10.1000.10">
    <property type="entry name" value="Zinc finger, CCCH-type"/>
    <property type="match status" value="2"/>
</dbReference>
<dbReference type="InterPro" id="IPR045877">
    <property type="entry name" value="ZFP36-like"/>
</dbReference>
<feature type="domain" description="C3H1-type" evidence="8">
    <location>
        <begin position="167"/>
        <end position="195"/>
    </location>
</feature>
<feature type="compositionally biased region" description="Low complexity" evidence="7">
    <location>
        <begin position="278"/>
        <end position="293"/>
    </location>
</feature>
<accession>A0A8D2JAL3</accession>
<comment type="function">
    <text evidence="6">Zinc-finger RNA-binding protein that destabilizes several cytoplasmic AU-rich element (ARE)-containing mRNA transcripts by promoting their poly(A) tail removal or deadenylation, and hence provide a mechanism for attenuating protein synthesis. Acts as a 3'-untranslated region (UTR) ARE mRNA-binding adapter protein to communicate signaling events to the mRNA decay machinery. Functions by recruiting the CCR4-NOT deadenylase complex and probably other components of the cytoplasmic RNA decay machinery to the bound ARE-containing mRNAs, and hence promotes ARE-mediated mRNA deadenylation and decay processes. Binds to 3'-UTR ARE of numerous mRNAs.</text>
</comment>
<keyword evidence="3 5" id="KW-0863">Zinc-finger</keyword>
<dbReference type="GO" id="GO:1900153">
    <property type="term" value="P:positive regulation of nuclear-transcribed mRNA catabolic process, deadenylation-dependent decay"/>
    <property type="evidence" value="ECO:0007669"/>
    <property type="project" value="UniProtKB-UniRule"/>
</dbReference>
<evidence type="ECO:0000256" key="3">
    <source>
        <dbReference type="ARBA" id="ARBA00022771"/>
    </source>
</evidence>
<dbReference type="InterPro" id="IPR036855">
    <property type="entry name" value="Znf_CCCH_sf"/>
</dbReference>
<reference evidence="9" key="1">
    <citation type="submission" date="2025-08" db="UniProtKB">
        <authorList>
            <consortium name="Ensembl"/>
        </authorList>
    </citation>
    <scope>IDENTIFICATION</scope>
</reference>
<evidence type="ECO:0000259" key="8">
    <source>
        <dbReference type="PROSITE" id="PS50103"/>
    </source>
</evidence>
<organism evidence="9 10">
    <name type="scientific">Varanus komodoensis</name>
    <name type="common">Komodo dragon</name>
    <dbReference type="NCBI Taxonomy" id="61221"/>
    <lineage>
        <taxon>Eukaryota</taxon>
        <taxon>Metazoa</taxon>
        <taxon>Chordata</taxon>
        <taxon>Craniata</taxon>
        <taxon>Vertebrata</taxon>
        <taxon>Euteleostomi</taxon>
        <taxon>Lepidosauria</taxon>
        <taxon>Squamata</taxon>
        <taxon>Bifurcata</taxon>
        <taxon>Unidentata</taxon>
        <taxon>Episquamata</taxon>
        <taxon>Toxicofera</taxon>
        <taxon>Anguimorpha</taxon>
        <taxon>Paleoanguimorpha</taxon>
        <taxon>Varanoidea</taxon>
        <taxon>Varanidae</taxon>
        <taxon>Varanus</taxon>
    </lineage>
</organism>
<feature type="zinc finger region" description="C3H1-type" evidence="5">
    <location>
        <begin position="129"/>
        <end position="157"/>
    </location>
</feature>
<dbReference type="GO" id="GO:0005737">
    <property type="term" value="C:cytoplasm"/>
    <property type="evidence" value="ECO:0007669"/>
    <property type="project" value="UniProtKB-SubCell"/>
</dbReference>
<dbReference type="GO" id="GO:0035925">
    <property type="term" value="F:mRNA 3'-UTR AU-rich region binding"/>
    <property type="evidence" value="ECO:0007669"/>
    <property type="project" value="UniProtKB-UniRule"/>
</dbReference>
<dbReference type="GO" id="GO:0061158">
    <property type="term" value="P:3'-UTR-mediated mRNA destabilization"/>
    <property type="evidence" value="ECO:0007669"/>
    <property type="project" value="UniProtKB-UniRule"/>
</dbReference>
<feature type="compositionally biased region" description="Low complexity" evidence="7">
    <location>
        <begin position="224"/>
        <end position="239"/>
    </location>
</feature>
<dbReference type="OMA" id="NPHFYAI"/>
<dbReference type="Proteomes" id="UP000694545">
    <property type="component" value="Unplaced"/>
</dbReference>
<feature type="region of interest" description="Disordered" evidence="7">
    <location>
        <begin position="193"/>
        <end position="239"/>
    </location>
</feature>
<proteinExistence type="predicted"/>
<keyword evidence="6" id="KW-0963">Cytoplasm</keyword>
<evidence type="ECO:0000313" key="10">
    <source>
        <dbReference type="Proteomes" id="UP000694545"/>
    </source>
</evidence>
<dbReference type="GO" id="GO:0005634">
    <property type="term" value="C:nucleus"/>
    <property type="evidence" value="ECO:0007669"/>
    <property type="project" value="UniProtKB-SubCell"/>
</dbReference>
<dbReference type="SUPFAM" id="SSF90229">
    <property type="entry name" value="CCCH zinc finger"/>
    <property type="match status" value="2"/>
</dbReference>
<dbReference type="PANTHER" id="PTHR12547">
    <property type="entry name" value="CCCH ZINC FINGER/TIS11-RELATED"/>
    <property type="match status" value="1"/>
</dbReference>
<dbReference type="GO" id="GO:1990904">
    <property type="term" value="C:ribonucleoprotein complex"/>
    <property type="evidence" value="ECO:0007669"/>
    <property type="project" value="UniProtKB-KW"/>
</dbReference>
<reference evidence="9" key="2">
    <citation type="submission" date="2025-09" db="UniProtKB">
        <authorList>
            <consortium name="Ensembl"/>
        </authorList>
    </citation>
    <scope>IDENTIFICATION</scope>
</reference>